<dbReference type="InterPro" id="IPR005804">
    <property type="entry name" value="FA_desaturase_dom"/>
</dbReference>
<feature type="domain" description="Fatty acid desaturase N-terminal" evidence="7">
    <location>
        <begin position="44"/>
        <end position="96"/>
    </location>
</feature>
<evidence type="ECO:0000256" key="2">
    <source>
        <dbReference type="ARBA" id="ARBA00005189"/>
    </source>
</evidence>
<dbReference type="CDD" id="cd03507">
    <property type="entry name" value="Delta12-FADS-like"/>
    <property type="match status" value="1"/>
</dbReference>
<dbReference type="Pfam" id="PF11960">
    <property type="entry name" value="DUF3474"/>
    <property type="match status" value="1"/>
</dbReference>
<dbReference type="PaxDb" id="4577-GRMZM2G129209_P01"/>
<dbReference type="AlphaFoldDB" id="A0A1D6F511"/>
<dbReference type="EMBL" id="CM007648">
    <property type="protein sequence ID" value="ONM26384.1"/>
    <property type="molecule type" value="Genomic_DNA"/>
</dbReference>
<name>A0A1D6F511_MAIZE</name>
<protein>
    <submittedName>
        <fullName evidence="8">Omega-3 fatty acid desaturase</fullName>
    </submittedName>
</protein>
<dbReference type="GO" id="GO:0016717">
    <property type="term" value="F:oxidoreductase activity, acting on paired donors, with oxidation of a pair of donors resulting in the reduction of molecular oxygen to two molecules of water"/>
    <property type="evidence" value="ECO:0007669"/>
    <property type="project" value="InterPro"/>
</dbReference>
<evidence type="ECO:0000256" key="4">
    <source>
        <dbReference type="ARBA" id="ARBA00023002"/>
    </source>
</evidence>
<dbReference type="InterPro" id="IPR021863">
    <property type="entry name" value="FAS_N"/>
</dbReference>
<dbReference type="STRING" id="4577.A0A1D6F511"/>
<dbReference type="GO" id="GO:0016020">
    <property type="term" value="C:membrane"/>
    <property type="evidence" value="ECO:0007669"/>
    <property type="project" value="UniProtKB-SubCell"/>
</dbReference>
<dbReference type="OMA" id="NPKYPPW"/>
<reference evidence="8" key="1">
    <citation type="submission" date="2015-12" db="EMBL/GenBank/DDBJ databases">
        <title>Update maize B73 reference genome by single molecule sequencing technologies.</title>
        <authorList>
            <consortium name="Maize Genome Sequencing Project"/>
            <person name="Ware D."/>
        </authorList>
    </citation>
    <scope>NUCLEOTIDE SEQUENCE [LARGE SCALE GENOMIC DNA]</scope>
    <source>
        <tissue evidence="8">Seedling</tissue>
    </source>
</reference>
<evidence type="ECO:0000313" key="8">
    <source>
        <dbReference type="EMBL" id="ONM26384.1"/>
    </source>
</evidence>
<evidence type="ECO:0000256" key="5">
    <source>
        <dbReference type="ARBA" id="ARBA00023136"/>
    </source>
</evidence>
<dbReference type="eggNOG" id="ENOG502QQQ2">
    <property type="taxonomic scope" value="Eukaryota"/>
</dbReference>
<evidence type="ECO:0000259" key="6">
    <source>
        <dbReference type="Pfam" id="PF00487"/>
    </source>
</evidence>
<dbReference type="GO" id="GO:0006629">
    <property type="term" value="P:lipid metabolic process"/>
    <property type="evidence" value="ECO:0007669"/>
    <property type="project" value="InterPro"/>
</dbReference>
<dbReference type="InParanoid" id="A0A1D6F511"/>
<feature type="domain" description="Fatty acid desaturase" evidence="6">
    <location>
        <begin position="103"/>
        <end position="359"/>
    </location>
</feature>
<organism evidence="8">
    <name type="scientific">Zea mays</name>
    <name type="common">Maize</name>
    <dbReference type="NCBI Taxonomy" id="4577"/>
    <lineage>
        <taxon>Eukaryota</taxon>
        <taxon>Viridiplantae</taxon>
        <taxon>Streptophyta</taxon>
        <taxon>Embryophyta</taxon>
        <taxon>Tracheophyta</taxon>
        <taxon>Spermatophyta</taxon>
        <taxon>Magnoliopsida</taxon>
        <taxon>Liliopsida</taxon>
        <taxon>Poales</taxon>
        <taxon>Poaceae</taxon>
        <taxon>PACMAD clade</taxon>
        <taxon>Panicoideae</taxon>
        <taxon>Andropogonodae</taxon>
        <taxon>Andropogoneae</taxon>
        <taxon>Tripsacinae</taxon>
        <taxon>Zea</taxon>
    </lineage>
</organism>
<comment type="subcellular location">
    <subcellularLocation>
        <location evidence="1">Membrane</location>
    </subcellularLocation>
</comment>
<evidence type="ECO:0000256" key="1">
    <source>
        <dbReference type="ARBA" id="ARBA00004370"/>
    </source>
</evidence>
<dbReference type="PANTHER" id="PTHR32100">
    <property type="entry name" value="OMEGA-6 FATTY ACID DESATURASE, CHLOROPLASTIC"/>
    <property type="match status" value="1"/>
</dbReference>
<dbReference type="FunCoup" id="A0A1D6F511">
    <property type="interactions" value="408"/>
</dbReference>
<comment type="pathway">
    <text evidence="2">Lipid metabolism.</text>
</comment>
<keyword evidence="5" id="KW-0472">Membrane</keyword>
<proteinExistence type="inferred from homology"/>
<evidence type="ECO:0000256" key="3">
    <source>
        <dbReference type="ARBA" id="ARBA00009295"/>
    </source>
</evidence>
<keyword evidence="4" id="KW-0560">Oxidoreductase</keyword>
<gene>
    <name evidence="8" type="ORF">ZEAMMB73_Zm00001d007228</name>
</gene>
<comment type="similarity">
    <text evidence="3">Belongs to the fatty acid desaturase type 1 family.</text>
</comment>
<accession>A0A1D6F511</accession>
<dbReference type="Pfam" id="PF00487">
    <property type="entry name" value="FA_desaturase"/>
    <property type="match status" value="1"/>
</dbReference>
<evidence type="ECO:0000259" key="7">
    <source>
        <dbReference type="Pfam" id="PF11960"/>
    </source>
</evidence>
<sequence>MARLLLSVSVPMSASSSRRIVVPGTARHRGRSGVCVAVPATSTATATQQEFDPAAAPPFGLGDIRAAIPKHCWVKDPWRSMGYVVRDVVLVLGLAAAAARLDSWLVWPLYWAAQGTMFWALFVLGHDCGHGSFSNNPRLNSVVGHILHSSILVPYNGWRISHRTHHQNHGHVDKDESWHPLPERLFKSLDSVVLMLRFRLPFPMLVYPFYLANRSPGKSGSHFHPASDLFQPSESKQVLTSTACWLAMVALLAGLAFLMGPLQMLKLYLVPYWVFVMWLDFVTYLHHHGHNDKLPWYRGKVEWTYLRGGLTTLDRDYGWINNIHHDIGTHVIHHLFPQIPHYHLIEATEAAKPVLGNYYREPQKSGPLPLHLLGDLVQSLRRDHYVSDTGDVVYYQTDPTISCSGPFT</sequence>
<dbReference type="ExpressionAtlas" id="A0A1D6F511">
    <property type="expression patterns" value="baseline and differential"/>
</dbReference>
<dbReference type="InterPro" id="IPR012171">
    <property type="entry name" value="Fatty_acid_desaturase"/>
</dbReference>